<dbReference type="InterPro" id="IPR011333">
    <property type="entry name" value="SKP1/BTB/POZ_sf"/>
</dbReference>
<dbReference type="EMBL" id="CAJVPL010005550">
    <property type="protein sequence ID" value="CAG8659004.1"/>
    <property type="molecule type" value="Genomic_DNA"/>
</dbReference>
<sequence length="285" mass="33871">MEENNSQSQIIVLNVGGRKYETFQSTLTAYPDTLLGTMFAERNQHLLKPKNGNEYFFDRNGRAFHYIMEYYRSGKLYFPTQLNDENSKFWVTKEEIESELDYFQIDIKDMKEAHLLLSKYLDEFVTFLVEHILRAMRSMEESVEFHLKSNSCRIKPEGESVCTPCKPNIAYKLAKKFHFNISQYLRMKFEGSEVASLPHICNINYANAPDCIKFRVTLKYDYELILRMSHLLKVRFGSGTVEHRTESEQGFYIFRTRTRTEREHRYGFGSEFMNMFEFEHTQVKN</sequence>
<dbReference type="GO" id="GO:0051260">
    <property type="term" value="P:protein homooligomerization"/>
    <property type="evidence" value="ECO:0007669"/>
    <property type="project" value="InterPro"/>
</dbReference>
<accession>A0A9N9E5D1</accession>
<dbReference type="Pfam" id="PF02214">
    <property type="entry name" value="BTB_2"/>
    <property type="match status" value="1"/>
</dbReference>
<evidence type="ECO:0000313" key="3">
    <source>
        <dbReference type="Proteomes" id="UP000789831"/>
    </source>
</evidence>
<organism evidence="2 3">
    <name type="scientific">Ambispora gerdemannii</name>
    <dbReference type="NCBI Taxonomy" id="144530"/>
    <lineage>
        <taxon>Eukaryota</taxon>
        <taxon>Fungi</taxon>
        <taxon>Fungi incertae sedis</taxon>
        <taxon>Mucoromycota</taxon>
        <taxon>Glomeromycotina</taxon>
        <taxon>Glomeromycetes</taxon>
        <taxon>Archaeosporales</taxon>
        <taxon>Ambisporaceae</taxon>
        <taxon>Ambispora</taxon>
    </lineage>
</organism>
<dbReference type="OrthoDB" id="10025005at2759"/>
<protein>
    <submittedName>
        <fullName evidence="2">3566_t:CDS:1</fullName>
    </submittedName>
</protein>
<dbReference type="InterPro" id="IPR003131">
    <property type="entry name" value="T1-type_BTB"/>
</dbReference>
<reference evidence="2" key="1">
    <citation type="submission" date="2021-06" db="EMBL/GenBank/DDBJ databases">
        <authorList>
            <person name="Kallberg Y."/>
            <person name="Tangrot J."/>
            <person name="Rosling A."/>
        </authorList>
    </citation>
    <scope>NUCLEOTIDE SEQUENCE</scope>
    <source>
        <strain evidence="2">MT106</strain>
    </source>
</reference>
<dbReference type="SUPFAM" id="SSF54695">
    <property type="entry name" value="POZ domain"/>
    <property type="match status" value="1"/>
</dbReference>
<dbReference type="Proteomes" id="UP000789831">
    <property type="component" value="Unassembled WGS sequence"/>
</dbReference>
<evidence type="ECO:0000259" key="1">
    <source>
        <dbReference type="SMART" id="SM00225"/>
    </source>
</evidence>
<name>A0A9N9E5D1_9GLOM</name>
<evidence type="ECO:0000313" key="2">
    <source>
        <dbReference type="EMBL" id="CAG8659004.1"/>
    </source>
</evidence>
<gene>
    <name evidence="2" type="ORF">AGERDE_LOCUS11722</name>
</gene>
<comment type="caution">
    <text evidence="2">The sequence shown here is derived from an EMBL/GenBank/DDBJ whole genome shotgun (WGS) entry which is preliminary data.</text>
</comment>
<dbReference type="InterPro" id="IPR000210">
    <property type="entry name" value="BTB/POZ_dom"/>
</dbReference>
<dbReference type="SMART" id="SM00225">
    <property type="entry name" value="BTB"/>
    <property type="match status" value="1"/>
</dbReference>
<dbReference type="PANTHER" id="PTHR14499">
    <property type="entry name" value="POTASSIUM CHANNEL TETRAMERIZATION DOMAIN-CONTAINING"/>
    <property type="match status" value="1"/>
</dbReference>
<dbReference type="PANTHER" id="PTHR14499:SF136">
    <property type="entry name" value="GH08630P"/>
    <property type="match status" value="1"/>
</dbReference>
<feature type="domain" description="BTB" evidence="1">
    <location>
        <begin position="9"/>
        <end position="119"/>
    </location>
</feature>
<keyword evidence="3" id="KW-1185">Reference proteome</keyword>
<proteinExistence type="predicted"/>
<dbReference type="AlphaFoldDB" id="A0A9N9E5D1"/>
<dbReference type="Gene3D" id="3.30.710.10">
    <property type="entry name" value="Potassium Channel Kv1.1, Chain A"/>
    <property type="match status" value="1"/>
</dbReference>